<dbReference type="PATRIC" id="fig|1302648.3.peg.1429"/>
<comment type="caution">
    <text evidence="1">The sequence shown here is derived from an EMBL/GenBank/DDBJ whole genome shotgun (WGS) entry which is preliminary data.</text>
</comment>
<dbReference type="SUPFAM" id="SSF56281">
    <property type="entry name" value="Metallo-hydrolase/oxidoreductase"/>
    <property type="match status" value="1"/>
</dbReference>
<dbReference type="AlphaFoldDB" id="A0A091BY31"/>
<name>A0A091BY31_9ENTE</name>
<evidence type="ECO:0000313" key="1">
    <source>
        <dbReference type="EMBL" id="KFN90516.1"/>
    </source>
</evidence>
<sequence length="249" mass="29278">MSIPSYEPLNTLKKVADNIWIVDGNKIKMNVLGWGIPFSTRMTIVKLSDQTLWCHSPIEPNEKLLQEIDQLGEVKHLVSPNKIHYAYIFEWKKRYPDAIAWASPGVDKRAESQNIKVNFDYYLKEGASSYWQDELEQLIFKGSRAIEEVVFFHKRSQTLILADLIENFEPKKTTSHFWKSIHKFAGIADPNGKTPIDMRMTFLGRKEIARKCYKQMLEWQPEKIILSHGRWYDKNGTKELKRAFQWLEK</sequence>
<proteinExistence type="predicted"/>
<dbReference type="Proteomes" id="UP000029381">
    <property type="component" value="Unassembled WGS sequence"/>
</dbReference>
<accession>A0A091BY31</accession>
<reference evidence="1 2" key="1">
    <citation type="submission" date="2014-08" db="EMBL/GenBank/DDBJ databases">
        <title>Genome sequence of Tetragenococcus muriaticus.</title>
        <authorList>
            <person name="Chuea-nongthon C."/>
            <person name="Rodtong S."/>
            <person name="Yongsawatdigul J."/>
            <person name="Steele J.L."/>
            <person name="Liu X.-y."/>
            <person name="Speers J."/>
            <person name="Glasner J.D."/>
            <person name="Neeno-Eckwall E.C."/>
        </authorList>
    </citation>
    <scope>NUCLEOTIDE SEQUENCE [LARGE SCALE GENOMIC DNA]</scope>
    <source>
        <strain evidence="1 2">3MR10-3</strain>
    </source>
</reference>
<dbReference type="GO" id="GO:0016787">
    <property type="term" value="F:hydrolase activity"/>
    <property type="evidence" value="ECO:0007669"/>
    <property type="project" value="UniProtKB-KW"/>
</dbReference>
<dbReference type="RefSeq" id="WP_038023562.1">
    <property type="nucleotide sequence ID" value="NZ_JPVT01000148.1"/>
</dbReference>
<keyword evidence="1" id="KW-0378">Hydrolase</keyword>
<protein>
    <submittedName>
        <fullName evidence="1">Beta-lactamase family protein</fullName>
        <ecNumber evidence="1">3.-.-.-</ecNumber>
    </submittedName>
</protein>
<evidence type="ECO:0000313" key="2">
    <source>
        <dbReference type="Proteomes" id="UP000029381"/>
    </source>
</evidence>
<dbReference type="InterPro" id="IPR036866">
    <property type="entry name" value="RibonucZ/Hydroxyglut_hydro"/>
</dbReference>
<keyword evidence="2" id="KW-1185">Reference proteome</keyword>
<dbReference type="EMBL" id="JPVT01000148">
    <property type="protein sequence ID" value="KFN90516.1"/>
    <property type="molecule type" value="Genomic_DNA"/>
</dbReference>
<dbReference type="PANTHER" id="PTHR33835:SF1">
    <property type="entry name" value="METALLO-BETA-LACTAMASE DOMAIN-CONTAINING PROTEIN"/>
    <property type="match status" value="1"/>
</dbReference>
<dbReference type="EC" id="3.-.-.-" evidence="1"/>
<dbReference type="PANTHER" id="PTHR33835">
    <property type="entry name" value="YALI0C07656P"/>
    <property type="match status" value="1"/>
</dbReference>
<dbReference type="InterPro" id="IPR025638">
    <property type="entry name" value="DUF4336"/>
</dbReference>
<organism evidence="1 2">
    <name type="scientific">Tetragenococcus muriaticus 3MR10-3</name>
    <dbReference type="NCBI Taxonomy" id="1302648"/>
    <lineage>
        <taxon>Bacteria</taxon>
        <taxon>Bacillati</taxon>
        <taxon>Bacillota</taxon>
        <taxon>Bacilli</taxon>
        <taxon>Lactobacillales</taxon>
        <taxon>Enterococcaceae</taxon>
        <taxon>Tetragenococcus</taxon>
    </lineage>
</organism>
<dbReference type="Pfam" id="PF14234">
    <property type="entry name" value="DUF4336"/>
    <property type="match status" value="1"/>
</dbReference>
<gene>
    <name evidence="1" type="ORF">TMU3MR103_1463</name>
</gene>